<comment type="subcellular location">
    <subcellularLocation>
        <location evidence="1 10">Nucleus</location>
    </subcellularLocation>
</comment>
<dbReference type="Pfam" id="PF06333">
    <property type="entry name" value="Med13_C"/>
    <property type="match status" value="1"/>
</dbReference>
<feature type="compositionally biased region" description="Basic and acidic residues" evidence="11">
    <location>
        <begin position="415"/>
        <end position="430"/>
    </location>
</feature>
<feature type="compositionally biased region" description="Pro residues" evidence="11">
    <location>
        <begin position="517"/>
        <end position="533"/>
    </location>
</feature>
<gene>
    <name evidence="14" type="ORF">D9611_007613</name>
</gene>
<comment type="subunit">
    <text evidence="10">Component of the SRB8-11 complex, which itself associates with the Mediator complex.</text>
</comment>
<dbReference type="InterPro" id="IPR009401">
    <property type="entry name" value="Med13_C"/>
</dbReference>
<dbReference type="GO" id="GO:0003713">
    <property type="term" value="F:transcription coactivator activity"/>
    <property type="evidence" value="ECO:0007669"/>
    <property type="project" value="TreeGrafter"/>
</dbReference>
<keyword evidence="4 10" id="KW-0678">Repressor</keyword>
<feature type="region of interest" description="Disordered" evidence="11">
    <location>
        <begin position="759"/>
        <end position="785"/>
    </location>
</feature>
<sequence length="1589" mass="173349">MASKPSSALPMPPTMSTGAALLAATIPLPPTPCVAVAVYSPAPTSPDSQPAAHDAIELARRAVILHNASSPILDSVLTSVRSGKEPKLYLFLIIPHESASAAVERLSGLQFENLHQISRSTFQMRELSSSSDPTGVRTHSHFLDAVRLNILSDLSQVEAKGHVFPKRLQDGFVLERNAASSDWASGWNQGSHRPIIHFRLQIHISWSESEPSRLVVHAVPRPTPYSSLSPTPNPGSPIVLMPYGTPAYYLNTYSGPSNALVKQFRESLRGLGAGDWESPAGTSDASRTPFVIGWIRVENRQGEDKGTLVIWPSRLCLSYSDSWGHRPPLAYIPEMPAPLQASPQVPTTSRDGMIHNESIDESQYPDQPLPFHYESFQTPPHYDPLRAFHSLTASKSKDIRYLANEVGGYVDSVVRERERERERLKKEREAGTGSSPKLGRNPVSSSTSTRPSASTPLPAASTSQLSQPAVIPAVTNLSHAHQAQVFYPSPPQSGQTHPPVPDNTSPDMGAAVLPTNPVLPPPPKTPAVPPIPPSHSDIPNNGSDLFNNYSNWPQSSDSYMDMGMDFTMDMDMGFNMDMDTSRTGAAPTYTNHRPSQLNFNDAFTDDDFSFFDLPSKAEGNVTSAVPQSAPLSSTSTDFIFARPSLPLQQPSPSLIEHRASGPGPPPLQAPWTPATQGDAPTPQHFDRSEFHPAGLIPSSPGPSPEPHLTPETPTVQLAFESSVKQPVPTRALSGPVVFDAIPFSASHKSTDTKYSFGKFALPSPSPEPGYEDHPPTPPVSSPLGKTWRARYNSATDPRIGVVKQLIGAKRKASPTPHSRNGPPSSSAWMDVTEDNEVANQGDAMNVSSDSDSEDGNNDEDSECDSPQLSRPSTPSPSYLPLGPTLLHVHFDHTQLLPISTPLRSPGAIALRINQSSSAPFASVPTPVSPAAALGAASEQSKSLESAAFSIATEFVENSLWADIWKINNQRSAYPATVWPDDIKGAADVLRQLRGAGGLSNLSTIFALDSSAKLEPFEPPYISIGKGDAVIQLLPSALRFWEKLDLGPKGGRKDIEIYALYEDFDDQKRTTVDTWLSAAGAFYKARHMGQFIRGCTNPANDALLPVRFDATFRKTLTSFISNIINAPHPIVIILFVPVTAMTMASPALRTLLSSTKKALNTFEGQIIFHLVPDSHLVDLEHSPRGYPLLDEFCTSIYNRIHVGVERNLSRRMHGSAPTPNLLFQEPSFTLSRPLHSKVTYVHSTHASLDVVDRFTLLHIGYQLSSCKRWVLASCVDQRGEEYDLGLWLMHPDEDAGEGADSASALKGEEAFVIDKVWNFALDFARKVDVEWQVVITKLGLMSPREVQAWTDQFERQEQLDREERLKHPRIRHTPLHVTLASADSNTPWTLVEPNPMPLSPTKIPRTPANLKHTAHFSDVSASFYAIFPHSKLSVGVPPDDHCYSASLVCEPPLSPTPSQELPAGGGDPSANSTVSSGSPQEDDLPHPIPFIPLSTSTLIRLPYQPSETPIDMLHIHVLKHLHSAGASEHNSLSDLQGDITRNFYELAVLSNTRFRLDKSPILPFHLAAIDSMRFCLDCDWEYLEGSSAEP</sequence>
<name>A0A8H5BY20_9AGAR</name>
<keyword evidence="8 10" id="KW-0539">Nucleus</keyword>
<keyword evidence="7 10" id="KW-0804">Transcription</keyword>
<dbReference type="EMBL" id="JAACJK010000113">
    <property type="protein sequence ID" value="KAF5331670.1"/>
    <property type="molecule type" value="Genomic_DNA"/>
</dbReference>
<evidence type="ECO:0000256" key="7">
    <source>
        <dbReference type="ARBA" id="ARBA00023163"/>
    </source>
</evidence>
<feature type="compositionally biased region" description="Low complexity" evidence="11">
    <location>
        <begin position="444"/>
        <end position="463"/>
    </location>
</feature>
<evidence type="ECO:0000256" key="6">
    <source>
        <dbReference type="ARBA" id="ARBA00023159"/>
    </source>
</evidence>
<keyword evidence="6 10" id="KW-0010">Activator</keyword>
<feature type="region of interest" description="Disordered" evidence="11">
    <location>
        <begin position="1452"/>
        <end position="1484"/>
    </location>
</feature>
<evidence type="ECO:0000313" key="14">
    <source>
        <dbReference type="EMBL" id="KAF5331670.1"/>
    </source>
</evidence>
<evidence type="ECO:0000256" key="10">
    <source>
        <dbReference type="RuleBase" id="RU364134"/>
    </source>
</evidence>
<feature type="compositionally biased region" description="Polar residues" evidence="11">
    <location>
        <begin position="1468"/>
        <end position="1478"/>
    </location>
</feature>
<dbReference type="Pfam" id="PF11597">
    <property type="entry name" value="Med13_N"/>
    <property type="match status" value="1"/>
</dbReference>
<evidence type="ECO:0000256" key="4">
    <source>
        <dbReference type="ARBA" id="ARBA00022491"/>
    </source>
</evidence>
<organism evidence="14 15">
    <name type="scientific">Ephemerocybe angulata</name>
    <dbReference type="NCBI Taxonomy" id="980116"/>
    <lineage>
        <taxon>Eukaryota</taxon>
        <taxon>Fungi</taxon>
        <taxon>Dikarya</taxon>
        <taxon>Basidiomycota</taxon>
        <taxon>Agaricomycotina</taxon>
        <taxon>Agaricomycetes</taxon>
        <taxon>Agaricomycetidae</taxon>
        <taxon>Agaricales</taxon>
        <taxon>Agaricineae</taxon>
        <taxon>Psathyrellaceae</taxon>
        <taxon>Ephemerocybe</taxon>
    </lineage>
</organism>
<evidence type="ECO:0000259" key="12">
    <source>
        <dbReference type="Pfam" id="PF06333"/>
    </source>
</evidence>
<dbReference type="GO" id="GO:0045944">
    <property type="term" value="P:positive regulation of transcription by RNA polymerase II"/>
    <property type="evidence" value="ECO:0007669"/>
    <property type="project" value="TreeGrafter"/>
</dbReference>
<feature type="region of interest" description="Disordered" evidence="11">
    <location>
        <begin position="807"/>
        <end position="880"/>
    </location>
</feature>
<evidence type="ECO:0000256" key="1">
    <source>
        <dbReference type="ARBA" id="ARBA00004123"/>
    </source>
</evidence>
<dbReference type="PANTHER" id="PTHR48249:SF3">
    <property type="entry name" value="MEDIATOR OF RNA POLYMERASE II TRANSCRIPTION SUBUNIT 13"/>
    <property type="match status" value="1"/>
</dbReference>
<dbReference type="GO" id="GO:0016592">
    <property type="term" value="C:mediator complex"/>
    <property type="evidence" value="ECO:0007669"/>
    <property type="project" value="InterPro"/>
</dbReference>
<accession>A0A8H5BY20</accession>
<feature type="region of interest" description="Disordered" evidence="11">
    <location>
        <begin position="415"/>
        <end position="464"/>
    </location>
</feature>
<comment type="caution">
    <text evidence="14">The sequence shown here is derived from an EMBL/GenBank/DDBJ whole genome shotgun (WGS) entry which is preliminary data.</text>
</comment>
<feature type="region of interest" description="Disordered" evidence="11">
    <location>
        <begin position="646"/>
        <end position="711"/>
    </location>
</feature>
<proteinExistence type="inferred from homology"/>
<feature type="domain" description="Mediator complex subunit Med13 C-terminal" evidence="12">
    <location>
        <begin position="1224"/>
        <end position="1568"/>
    </location>
</feature>
<evidence type="ECO:0000256" key="9">
    <source>
        <dbReference type="ARBA" id="ARBA00032008"/>
    </source>
</evidence>
<comment type="function">
    <text evidence="10">Component of the SRB8-11 complex. The SRB8-11 complex is a regulatory module of the Mediator complex which is itself involved in regulation of basal and activated RNA polymerase II-dependent transcription. The SRB8-11 complex may be involved in the transcriptional repression of a subset of genes regulated by Mediator. It may inhibit the association of the Mediator complex with RNA polymerase II to form the holoenzyme complex.</text>
</comment>
<feature type="region of interest" description="Disordered" evidence="11">
    <location>
        <begin position="486"/>
        <end position="542"/>
    </location>
</feature>
<evidence type="ECO:0000313" key="15">
    <source>
        <dbReference type="Proteomes" id="UP000541558"/>
    </source>
</evidence>
<feature type="compositionally biased region" description="Polar residues" evidence="11">
    <location>
        <begin position="815"/>
        <end position="827"/>
    </location>
</feature>
<feature type="compositionally biased region" description="Polar residues" evidence="11">
    <location>
        <begin position="492"/>
        <end position="506"/>
    </location>
</feature>
<comment type="similarity">
    <text evidence="2 10">Belongs to the Mediator complex subunit 13 family.</text>
</comment>
<dbReference type="InterPro" id="IPR051139">
    <property type="entry name" value="Mediator_complx_sub13"/>
</dbReference>
<dbReference type="OrthoDB" id="103819at2759"/>
<feature type="compositionally biased region" description="Polar residues" evidence="11">
    <location>
        <begin position="866"/>
        <end position="876"/>
    </location>
</feature>
<keyword evidence="15" id="KW-1185">Reference proteome</keyword>
<feature type="domain" description="Mediator complex subunit Med13 N-terminal" evidence="13">
    <location>
        <begin position="22"/>
        <end position="320"/>
    </location>
</feature>
<dbReference type="Proteomes" id="UP000541558">
    <property type="component" value="Unassembled WGS sequence"/>
</dbReference>
<protein>
    <recommendedName>
        <fullName evidence="3 10">Mediator of RNA polymerase II transcription subunit 13</fullName>
    </recommendedName>
    <alternativeName>
        <fullName evidence="9 10">Mediator complex subunit 13</fullName>
    </alternativeName>
</protein>
<evidence type="ECO:0000256" key="3">
    <source>
        <dbReference type="ARBA" id="ARBA00019618"/>
    </source>
</evidence>
<evidence type="ECO:0000256" key="11">
    <source>
        <dbReference type="SAM" id="MobiDB-lite"/>
    </source>
</evidence>
<evidence type="ECO:0000256" key="2">
    <source>
        <dbReference type="ARBA" id="ARBA00009354"/>
    </source>
</evidence>
<keyword evidence="5 10" id="KW-0805">Transcription regulation</keyword>
<evidence type="ECO:0000256" key="5">
    <source>
        <dbReference type="ARBA" id="ARBA00023015"/>
    </source>
</evidence>
<feature type="compositionally biased region" description="Acidic residues" evidence="11">
    <location>
        <begin position="850"/>
        <end position="863"/>
    </location>
</feature>
<evidence type="ECO:0000259" key="13">
    <source>
        <dbReference type="Pfam" id="PF11597"/>
    </source>
</evidence>
<evidence type="ECO:0000256" key="8">
    <source>
        <dbReference type="ARBA" id="ARBA00023242"/>
    </source>
</evidence>
<reference evidence="14 15" key="1">
    <citation type="journal article" date="2020" name="ISME J.">
        <title>Uncovering the hidden diversity of litter-decomposition mechanisms in mushroom-forming fungi.</title>
        <authorList>
            <person name="Floudas D."/>
            <person name="Bentzer J."/>
            <person name="Ahren D."/>
            <person name="Johansson T."/>
            <person name="Persson P."/>
            <person name="Tunlid A."/>
        </authorList>
    </citation>
    <scope>NUCLEOTIDE SEQUENCE [LARGE SCALE GENOMIC DNA]</scope>
    <source>
        <strain evidence="14 15">CBS 175.51</strain>
    </source>
</reference>
<dbReference type="InterPro" id="IPR021643">
    <property type="entry name" value="Mediator_Med13_N"/>
</dbReference>
<dbReference type="PANTHER" id="PTHR48249">
    <property type="entry name" value="MEDIATOR OF RNA POLYMERASE II TRANSCRIPTION SUBUNIT 13"/>
    <property type="match status" value="1"/>
</dbReference>